<sequence length="239" mass="25764">MKQTVTGVFHTYEEARHAQDALLQRGFAAGDIDLPARTEGVLAGIERLVGSFFSSTGDVRRTTEAQTGMTPPPGEAVRIGVHVSDEAHANLAYETLREEHATEVALRGTPWAWPATDRPVAREHSALDELGLSEFADALRRRAAQTEAAREQGSVDPTVEPTVETMRPTNEAEETVLTSASAPGAGAVMGAHHVDVPAAPEATRPAAGVAPQIPDEFLEYEEDTPEHHKDMPGQRRTLH</sequence>
<feature type="region of interest" description="Disordered" evidence="1">
    <location>
        <begin position="220"/>
        <end position="239"/>
    </location>
</feature>
<evidence type="ECO:0000313" key="2">
    <source>
        <dbReference type="EMBL" id="TDG05253.1"/>
    </source>
</evidence>
<dbReference type="Proteomes" id="UP000295606">
    <property type="component" value="Unassembled WGS sequence"/>
</dbReference>
<dbReference type="AlphaFoldDB" id="A0A4R5L9L6"/>
<dbReference type="RefSeq" id="WP_133185746.1">
    <property type="nucleotide sequence ID" value="NZ_SMOD01000022.1"/>
</dbReference>
<dbReference type="OrthoDB" id="581516at2"/>
<reference evidence="2 3" key="1">
    <citation type="submission" date="2019-03" db="EMBL/GenBank/DDBJ databases">
        <title>Paraburkholderia sp. isolated from native Mimosa gymnas in Guartela State Park, Brazil.</title>
        <authorList>
            <person name="Paulitsch F."/>
            <person name="Hungria M."/>
            <person name="Delamuta J.R.M."/>
            <person name="Ribeiro R.A."/>
            <person name="Dall'Agnol R."/>
            <person name="Silva J.S.B."/>
        </authorList>
    </citation>
    <scope>NUCLEOTIDE SEQUENCE [LARGE SCALE GENOMIC DNA]</scope>
    <source>
        <strain evidence="2 3">CNPSo 3008</strain>
    </source>
</reference>
<comment type="caution">
    <text evidence="2">The sequence shown here is derived from an EMBL/GenBank/DDBJ whole genome shotgun (WGS) entry which is preliminary data.</text>
</comment>
<name>A0A4R5L9L6_9BURK</name>
<proteinExistence type="predicted"/>
<evidence type="ECO:0000313" key="3">
    <source>
        <dbReference type="Proteomes" id="UP000295606"/>
    </source>
</evidence>
<evidence type="ECO:0000256" key="1">
    <source>
        <dbReference type="SAM" id="MobiDB-lite"/>
    </source>
</evidence>
<gene>
    <name evidence="2" type="ORF">E1N52_26370</name>
</gene>
<protein>
    <submittedName>
        <fullName evidence="2">Uncharacterized protein</fullName>
    </submittedName>
</protein>
<accession>A0A4R5L9L6</accession>
<organism evidence="2 3">
    <name type="scientific">Paraburkholderia guartelaensis</name>
    <dbReference type="NCBI Taxonomy" id="2546446"/>
    <lineage>
        <taxon>Bacteria</taxon>
        <taxon>Pseudomonadati</taxon>
        <taxon>Pseudomonadota</taxon>
        <taxon>Betaproteobacteria</taxon>
        <taxon>Burkholderiales</taxon>
        <taxon>Burkholderiaceae</taxon>
        <taxon>Paraburkholderia</taxon>
    </lineage>
</organism>
<dbReference type="EMBL" id="SMOD01000022">
    <property type="protein sequence ID" value="TDG05253.1"/>
    <property type="molecule type" value="Genomic_DNA"/>
</dbReference>